<evidence type="ECO:0000313" key="2">
    <source>
        <dbReference type="EMBL" id="RSL32446.1"/>
    </source>
</evidence>
<protein>
    <submittedName>
        <fullName evidence="2">DUF3298 domain-containing protein</fullName>
    </submittedName>
</protein>
<comment type="caution">
    <text evidence="2">The sequence shown here is derived from an EMBL/GenBank/DDBJ whole genome shotgun (WGS) entry which is preliminary data.</text>
</comment>
<dbReference type="EMBL" id="RBVX01000014">
    <property type="protein sequence ID" value="RSL32446.1"/>
    <property type="molecule type" value="Genomic_DNA"/>
</dbReference>
<dbReference type="InterPro" id="IPR037126">
    <property type="entry name" value="PdaC/RsiV-like_sf"/>
</dbReference>
<dbReference type="Pfam" id="PF11738">
    <property type="entry name" value="DUF3298"/>
    <property type="match status" value="1"/>
</dbReference>
<accession>A0A428N286</accession>
<sequence length="212" mass="24031">MPVKNQKKGDTDMEHCMQPIPIQTYALPYPSICFPQLIAWNTNIINTTIFEKVMALFRNVNDLGYYQPGVTEMIGTYELKNNQRGIVSFTFTNFANMPGLAHPVEFMDSITADANTDIIYPLSDLFKPGSRYMEQINAIIEKQISDRNIPLLDGFQGIKPNQKYYLADKSIVIYFDEYDITPGYVGFPMFPISGYDLQSSVKSTSPLGMMLS</sequence>
<dbReference type="AlphaFoldDB" id="A0A428N286"/>
<dbReference type="Proteomes" id="UP000275076">
    <property type="component" value="Unassembled WGS sequence"/>
</dbReference>
<evidence type="ECO:0000259" key="1">
    <source>
        <dbReference type="Pfam" id="PF11738"/>
    </source>
</evidence>
<gene>
    <name evidence="2" type="ORF">D7Z54_14915</name>
</gene>
<proteinExistence type="predicted"/>
<evidence type="ECO:0000313" key="3">
    <source>
        <dbReference type="Proteomes" id="UP000275076"/>
    </source>
</evidence>
<dbReference type="OrthoDB" id="5637at2"/>
<reference evidence="2 3" key="1">
    <citation type="submission" date="2018-10" db="EMBL/GenBank/DDBJ databases">
        <title>Draft genome sequence of Bacillus salarius IM0101, isolated from a hypersaline soil in Inner Mongolia, China.</title>
        <authorList>
            <person name="Yamprayoonswat W."/>
            <person name="Boonvisut S."/>
            <person name="Jumpathong W."/>
            <person name="Sittihan S."/>
            <person name="Ruangsuj P."/>
            <person name="Wanthongcharoen S."/>
            <person name="Thongpramul N."/>
            <person name="Pimmason S."/>
            <person name="Yu B."/>
            <person name="Yasawong M."/>
        </authorList>
    </citation>
    <scope>NUCLEOTIDE SEQUENCE [LARGE SCALE GENOMIC DNA]</scope>
    <source>
        <strain evidence="2 3">IM0101</strain>
    </source>
</reference>
<dbReference type="Gene3D" id="3.90.640.20">
    <property type="entry name" value="Heat-shock cognate protein, ATPase"/>
    <property type="match status" value="1"/>
</dbReference>
<organism evidence="2 3">
    <name type="scientific">Salibacterium salarium</name>
    <dbReference type="NCBI Taxonomy" id="284579"/>
    <lineage>
        <taxon>Bacteria</taxon>
        <taxon>Bacillati</taxon>
        <taxon>Bacillota</taxon>
        <taxon>Bacilli</taxon>
        <taxon>Bacillales</taxon>
        <taxon>Bacillaceae</taxon>
    </lineage>
</organism>
<keyword evidence="3" id="KW-1185">Reference proteome</keyword>
<feature type="domain" description="DUF3298" evidence="1">
    <location>
        <begin position="123"/>
        <end position="192"/>
    </location>
</feature>
<name>A0A428N286_9BACI</name>
<dbReference type="InterPro" id="IPR021729">
    <property type="entry name" value="DUF3298"/>
</dbReference>